<name>A0ABD0L5F8_9CAEN</name>
<accession>A0ABD0L5F8</accession>
<reference evidence="4 5" key="1">
    <citation type="journal article" date="2023" name="Sci. Data">
        <title>Genome assembly of the Korean intertidal mud-creeper Batillaria attramentaria.</title>
        <authorList>
            <person name="Patra A.K."/>
            <person name="Ho P.T."/>
            <person name="Jun S."/>
            <person name="Lee S.J."/>
            <person name="Kim Y."/>
            <person name="Won Y.J."/>
        </authorList>
    </citation>
    <scope>NUCLEOTIDE SEQUENCE [LARGE SCALE GENOMIC DNA]</scope>
    <source>
        <strain evidence="4">Wonlab-2016</strain>
    </source>
</reference>
<dbReference type="AlphaFoldDB" id="A0ABD0L5F8"/>
<evidence type="ECO:0000313" key="4">
    <source>
        <dbReference type="EMBL" id="KAK7494819.1"/>
    </source>
</evidence>
<feature type="region of interest" description="Disordered" evidence="3">
    <location>
        <begin position="63"/>
        <end position="90"/>
    </location>
</feature>
<evidence type="ECO:0000256" key="3">
    <source>
        <dbReference type="SAM" id="MobiDB-lite"/>
    </source>
</evidence>
<evidence type="ECO:0000313" key="5">
    <source>
        <dbReference type="Proteomes" id="UP001519460"/>
    </source>
</evidence>
<feature type="compositionally biased region" description="Polar residues" evidence="3">
    <location>
        <begin position="1"/>
        <end position="11"/>
    </location>
</feature>
<dbReference type="Pfam" id="PF15753">
    <property type="entry name" value="BLOC1S3"/>
    <property type="match status" value="2"/>
</dbReference>
<organism evidence="4 5">
    <name type="scientific">Batillaria attramentaria</name>
    <dbReference type="NCBI Taxonomy" id="370345"/>
    <lineage>
        <taxon>Eukaryota</taxon>
        <taxon>Metazoa</taxon>
        <taxon>Spiralia</taxon>
        <taxon>Lophotrochozoa</taxon>
        <taxon>Mollusca</taxon>
        <taxon>Gastropoda</taxon>
        <taxon>Caenogastropoda</taxon>
        <taxon>Sorbeoconcha</taxon>
        <taxon>Cerithioidea</taxon>
        <taxon>Batillariidae</taxon>
        <taxon>Batillaria</taxon>
    </lineage>
</organism>
<dbReference type="PANTHER" id="PTHR31974">
    <property type="entry name" value="BIOGENESIS OF LYSOSOME-RELATED ORGANELLES COMPLEX 1 SUBUNIT 3"/>
    <property type="match status" value="1"/>
</dbReference>
<comment type="caution">
    <text evidence="4">The sequence shown here is derived from an EMBL/GenBank/DDBJ whole genome shotgun (WGS) entry which is preliminary data.</text>
</comment>
<proteinExistence type="inferred from homology"/>
<evidence type="ECO:0000256" key="1">
    <source>
        <dbReference type="ARBA" id="ARBA00008942"/>
    </source>
</evidence>
<dbReference type="InterPro" id="IPR017245">
    <property type="entry name" value="BLOC-1_complex_su-3"/>
</dbReference>
<evidence type="ECO:0000256" key="2">
    <source>
        <dbReference type="ARBA" id="ARBA00019581"/>
    </source>
</evidence>
<comment type="similarity">
    <text evidence="1">Belongs to the BLOC1S3 family.</text>
</comment>
<protein>
    <recommendedName>
        <fullName evidence="2">Biogenesis of lysosome-related organelles complex 1 subunit 3</fullName>
    </recommendedName>
</protein>
<feature type="region of interest" description="Disordered" evidence="3">
    <location>
        <begin position="1"/>
        <end position="42"/>
    </location>
</feature>
<dbReference type="Proteomes" id="UP001519460">
    <property type="component" value="Unassembled WGS sequence"/>
</dbReference>
<sequence>MEKNAKIQTVVQGEAPESDDDEVHVSPVKNPTPYPPGVPQINPAFLAQFGRQAAAGGQAVVVAGEASESEEEEVDTSQHGSPELPPLRGESNWQLHDHMVEVGGQAYHGAARSLSGTTTQLLKSHSIVQDVSHSMRLLTNDLFHLDDRIDIILSCKLLPDICIPTPGSLAEPGTSQAQAS</sequence>
<dbReference type="EMBL" id="JACVVK020000080">
    <property type="protein sequence ID" value="KAK7494819.1"/>
    <property type="molecule type" value="Genomic_DNA"/>
</dbReference>
<keyword evidence="5" id="KW-1185">Reference proteome</keyword>
<dbReference type="PANTHER" id="PTHR31974:SF2">
    <property type="entry name" value="BIOGENESIS OF LYSOSOME-RELATED ORGANELLES COMPLEX 1 SUBUNIT 3"/>
    <property type="match status" value="1"/>
</dbReference>
<gene>
    <name evidence="4" type="ORF">BaRGS_00013946</name>
</gene>